<feature type="transmembrane region" description="Helical" evidence="1">
    <location>
        <begin position="169"/>
        <end position="188"/>
    </location>
</feature>
<proteinExistence type="predicted"/>
<keyword evidence="1" id="KW-0472">Membrane</keyword>
<name>A0A9D1VB35_9BACT</name>
<reference evidence="2" key="2">
    <citation type="submission" date="2021-04" db="EMBL/GenBank/DDBJ databases">
        <authorList>
            <person name="Gilroy R."/>
        </authorList>
    </citation>
    <scope>NUCLEOTIDE SEQUENCE</scope>
    <source>
        <strain evidence="2">14975</strain>
    </source>
</reference>
<dbReference type="AlphaFoldDB" id="A0A9D1VB35"/>
<dbReference type="Proteomes" id="UP000823964">
    <property type="component" value="Unassembled WGS sequence"/>
</dbReference>
<protein>
    <submittedName>
        <fullName evidence="2">Uncharacterized protein</fullName>
    </submittedName>
</protein>
<evidence type="ECO:0000313" key="2">
    <source>
        <dbReference type="EMBL" id="HIX19815.1"/>
    </source>
</evidence>
<feature type="transmembrane region" description="Helical" evidence="1">
    <location>
        <begin position="59"/>
        <end position="79"/>
    </location>
</feature>
<comment type="caution">
    <text evidence="2">The sequence shown here is derived from an EMBL/GenBank/DDBJ whole genome shotgun (WGS) entry which is preliminary data.</text>
</comment>
<dbReference type="EMBL" id="DXFQ01000072">
    <property type="protein sequence ID" value="HIX19815.1"/>
    <property type="molecule type" value="Genomic_DNA"/>
</dbReference>
<keyword evidence="1" id="KW-1133">Transmembrane helix</keyword>
<evidence type="ECO:0000313" key="3">
    <source>
        <dbReference type="Proteomes" id="UP000823964"/>
    </source>
</evidence>
<organism evidence="2 3">
    <name type="scientific">Candidatus Akkermansia intestinigallinarum</name>
    <dbReference type="NCBI Taxonomy" id="2838431"/>
    <lineage>
        <taxon>Bacteria</taxon>
        <taxon>Pseudomonadati</taxon>
        <taxon>Verrucomicrobiota</taxon>
        <taxon>Verrucomicrobiia</taxon>
        <taxon>Verrucomicrobiales</taxon>
        <taxon>Akkermansiaceae</taxon>
        <taxon>Akkermansia</taxon>
    </lineage>
</organism>
<evidence type="ECO:0000256" key="1">
    <source>
        <dbReference type="SAM" id="Phobius"/>
    </source>
</evidence>
<sequence length="192" mass="21685">MKKQPPAMPDDPEQRRLGRVLRLVIFSLRHRVVISPRLREAAASLLNSERGPVQRGNLFLVKWISLSLLVLLCLMIFMLSGCYEAMETRQIMMLCGEPFLIEAEKIQQPLLSPQGLFGICVALTLYLSLVLLREASWGRRTQICFFVAVTVALPGLLCVFWGGLVNPSAPIFCIALLWLVTSLIPFYCRRIP</sequence>
<feature type="transmembrane region" description="Helical" evidence="1">
    <location>
        <begin position="144"/>
        <end position="163"/>
    </location>
</feature>
<reference evidence="2" key="1">
    <citation type="journal article" date="2021" name="PeerJ">
        <title>Extensive microbial diversity within the chicken gut microbiome revealed by metagenomics and culture.</title>
        <authorList>
            <person name="Gilroy R."/>
            <person name="Ravi A."/>
            <person name="Getino M."/>
            <person name="Pursley I."/>
            <person name="Horton D.L."/>
            <person name="Alikhan N.F."/>
            <person name="Baker D."/>
            <person name="Gharbi K."/>
            <person name="Hall N."/>
            <person name="Watson M."/>
            <person name="Adriaenssens E.M."/>
            <person name="Foster-Nyarko E."/>
            <person name="Jarju S."/>
            <person name="Secka A."/>
            <person name="Antonio M."/>
            <person name="Oren A."/>
            <person name="Chaudhuri R.R."/>
            <person name="La Ragione R."/>
            <person name="Hildebrand F."/>
            <person name="Pallen M.J."/>
        </authorList>
    </citation>
    <scope>NUCLEOTIDE SEQUENCE</scope>
    <source>
        <strain evidence="2">14975</strain>
    </source>
</reference>
<gene>
    <name evidence="2" type="ORF">H9862_04335</name>
</gene>
<keyword evidence="1" id="KW-0812">Transmembrane</keyword>
<accession>A0A9D1VB35</accession>
<feature type="transmembrane region" description="Helical" evidence="1">
    <location>
        <begin position="115"/>
        <end position="132"/>
    </location>
</feature>